<sequence length="74" mass="8301">MSPSMKDLPSLFERTPVPTFPKAAAFVRTAAAWQGDLRSGKTHDTNSHRVRICIYTDSQMAKLCFELGLDMKRA</sequence>
<comment type="caution">
    <text evidence="1">The sequence shown here is derived from an EMBL/GenBank/DDBJ whole genome shotgun (WGS) entry which is preliminary data.</text>
</comment>
<dbReference type="OrthoDB" id="448496at2759"/>
<evidence type="ECO:0000313" key="2">
    <source>
        <dbReference type="Proteomes" id="UP000037751"/>
    </source>
</evidence>
<protein>
    <submittedName>
        <fullName evidence="1">Uncharacterized protein</fullName>
    </submittedName>
</protein>
<organism evidence="1 2">
    <name type="scientific">Malassezia pachydermatis</name>
    <dbReference type="NCBI Taxonomy" id="77020"/>
    <lineage>
        <taxon>Eukaryota</taxon>
        <taxon>Fungi</taxon>
        <taxon>Dikarya</taxon>
        <taxon>Basidiomycota</taxon>
        <taxon>Ustilaginomycotina</taxon>
        <taxon>Malasseziomycetes</taxon>
        <taxon>Malasseziales</taxon>
        <taxon>Malasseziaceae</taxon>
        <taxon>Malassezia</taxon>
    </lineage>
</organism>
<dbReference type="Proteomes" id="UP000037751">
    <property type="component" value="Unassembled WGS sequence"/>
</dbReference>
<evidence type="ECO:0000313" key="1">
    <source>
        <dbReference type="EMBL" id="KOS16357.1"/>
    </source>
</evidence>
<keyword evidence="2" id="KW-1185">Reference proteome</keyword>
<dbReference type="AlphaFoldDB" id="A0A0M8MTD4"/>
<name>A0A0M8MTD4_9BASI</name>
<dbReference type="VEuPathDB" id="FungiDB:Malapachy_3571"/>
<reference evidence="1 2" key="1">
    <citation type="submission" date="2015-07" db="EMBL/GenBank/DDBJ databases">
        <title>Draft Genome Sequence of Malassezia furfur CBS1878 and Malassezia pachydermatis CBS1879.</title>
        <authorList>
            <person name="Triana S."/>
            <person name="Ohm R."/>
            <person name="Gonzalez A."/>
            <person name="DeCock H."/>
            <person name="Restrepo S."/>
            <person name="Celis A."/>
        </authorList>
    </citation>
    <scope>NUCLEOTIDE SEQUENCE [LARGE SCALE GENOMIC DNA]</scope>
    <source>
        <strain evidence="1 2">CBS 1879</strain>
    </source>
</reference>
<dbReference type="RefSeq" id="XP_017993989.1">
    <property type="nucleotide sequence ID" value="XM_018138038.1"/>
</dbReference>
<accession>A0A0M8MTD4</accession>
<dbReference type="GeneID" id="28729914"/>
<proteinExistence type="predicted"/>
<dbReference type="EMBL" id="LGAV01000001">
    <property type="protein sequence ID" value="KOS16357.1"/>
    <property type="molecule type" value="Genomic_DNA"/>
</dbReference>
<gene>
    <name evidence="1" type="ORF">Malapachy_3571</name>
</gene>